<accession>A0A0B5E5I9</accession>
<reference evidence="1 2" key="1">
    <citation type="journal article" date="2014" name="Int. J. Syst. Evol. Microbiol.">
        <title>Celeribacter indicus sp. nov., a polycyclic aromatic hydrocarbon-degrading bacterium from deep-sea sediment and reclassification of Huaishuia halophila as Celeribacter halophilus comb. nov.</title>
        <authorList>
            <person name="Lai Q."/>
            <person name="Cao J."/>
            <person name="Yuan J."/>
            <person name="Li F."/>
            <person name="Shao Z."/>
        </authorList>
    </citation>
    <scope>NUCLEOTIDE SEQUENCE [LARGE SCALE GENOMIC DNA]</scope>
    <source>
        <strain evidence="1">P73</strain>
    </source>
</reference>
<dbReference type="KEGG" id="cid:P73_3551"/>
<organism evidence="1 2">
    <name type="scientific">Celeribacter indicus</name>
    <dbReference type="NCBI Taxonomy" id="1208324"/>
    <lineage>
        <taxon>Bacteria</taxon>
        <taxon>Pseudomonadati</taxon>
        <taxon>Pseudomonadota</taxon>
        <taxon>Alphaproteobacteria</taxon>
        <taxon>Rhodobacterales</taxon>
        <taxon>Roseobacteraceae</taxon>
        <taxon>Celeribacter</taxon>
    </lineage>
</organism>
<dbReference type="STRING" id="1208324.P73_3551"/>
<sequence length="117" mass="11870">MSLRRLGVCAVLFLAACLPVTPRPGPVSGGQGADPAVTASEKRACEARGGEFRSGGMAGFLTCFTTPKDAGKSCKASGDCGTGKCLARSGTCAPITPLFGCNEILDAQGRRVTLCVD</sequence>
<dbReference type="AlphaFoldDB" id="A0A0B5E5I9"/>
<dbReference type="RefSeq" id="WP_052453393.1">
    <property type="nucleotide sequence ID" value="NZ_CP004393.1"/>
</dbReference>
<protein>
    <recommendedName>
        <fullName evidence="3">Lipoprotein</fullName>
    </recommendedName>
</protein>
<gene>
    <name evidence="1" type="ORF">P73_3551</name>
</gene>
<proteinExistence type="predicted"/>
<dbReference type="PROSITE" id="PS51257">
    <property type="entry name" value="PROKAR_LIPOPROTEIN"/>
    <property type="match status" value="1"/>
</dbReference>
<evidence type="ECO:0000313" key="1">
    <source>
        <dbReference type="EMBL" id="AJE48266.1"/>
    </source>
</evidence>
<dbReference type="HOGENOM" id="CLU_2119178_0_0_5"/>
<name>A0A0B5E5I9_9RHOB</name>
<keyword evidence="2" id="KW-1185">Reference proteome</keyword>
<evidence type="ECO:0008006" key="3">
    <source>
        <dbReference type="Google" id="ProtNLM"/>
    </source>
</evidence>
<dbReference type="Proteomes" id="UP000031521">
    <property type="component" value="Chromosome"/>
</dbReference>
<evidence type="ECO:0000313" key="2">
    <source>
        <dbReference type="Proteomes" id="UP000031521"/>
    </source>
</evidence>
<dbReference type="EMBL" id="CP004393">
    <property type="protein sequence ID" value="AJE48266.1"/>
    <property type="molecule type" value="Genomic_DNA"/>
</dbReference>